<dbReference type="Pfam" id="PF13380">
    <property type="entry name" value="CoA_binding_2"/>
    <property type="match status" value="1"/>
</dbReference>
<proteinExistence type="predicted"/>
<dbReference type="RefSeq" id="WP_340270549.1">
    <property type="nucleotide sequence ID" value="NZ_JBBEOG010000007.1"/>
</dbReference>
<sequence length="168" mass="18833">MSAPTREERTWRGPGALERQAILRRTRTVAVVGMSDKPSRASYFVATYLLSTSPYEVWFVNPNIGEVLGRPVYPSLDALPGVPDLVDVFRRHEDLPGVLDETLALGEGVRTFWLQLGLWHEDVARRAEAAGLQVVMDRCLKIEHARFHGGLHLAGFDTGVIDSRRRRA</sequence>
<keyword evidence="3" id="KW-1185">Reference proteome</keyword>
<evidence type="ECO:0000313" key="2">
    <source>
        <dbReference type="EMBL" id="MFC5381150.1"/>
    </source>
</evidence>
<feature type="domain" description="CoA-binding" evidence="1">
    <location>
        <begin position="22"/>
        <end position="109"/>
    </location>
</feature>
<dbReference type="Proteomes" id="UP001596122">
    <property type="component" value="Unassembled WGS sequence"/>
</dbReference>
<gene>
    <name evidence="2" type="ORF">ACFPJ6_10135</name>
</gene>
<evidence type="ECO:0000313" key="3">
    <source>
        <dbReference type="Proteomes" id="UP001596122"/>
    </source>
</evidence>
<dbReference type="InterPro" id="IPR003781">
    <property type="entry name" value="CoA-bd"/>
</dbReference>
<dbReference type="SMART" id="SM00881">
    <property type="entry name" value="CoA_binding"/>
    <property type="match status" value="1"/>
</dbReference>
<name>A0ABW0GPM5_9MICO</name>
<comment type="caution">
    <text evidence="2">The sequence shown here is derived from an EMBL/GenBank/DDBJ whole genome shotgun (WGS) entry which is preliminary data.</text>
</comment>
<accession>A0ABW0GPM5</accession>
<protein>
    <submittedName>
        <fullName evidence="2">CoA-binding protein</fullName>
    </submittedName>
</protein>
<dbReference type="Gene3D" id="3.40.50.720">
    <property type="entry name" value="NAD(P)-binding Rossmann-like Domain"/>
    <property type="match status" value="1"/>
</dbReference>
<dbReference type="EMBL" id="JBHSLD010000009">
    <property type="protein sequence ID" value="MFC5381150.1"/>
    <property type="molecule type" value="Genomic_DNA"/>
</dbReference>
<evidence type="ECO:0000259" key="1">
    <source>
        <dbReference type="SMART" id="SM00881"/>
    </source>
</evidence>
<dbReference type="InterPro" id="IPR036291">
    <property type="entry name" value="NAD(P)-bd_dom_sf"/>
</dbReference>
<organism evidence="2 3">
    <name type="scientific">Aquipuribacter nitratireducens</name>
    <dbReference type="NCBI Taxonomy" id="650104"/>
    <lineage>
        <taxon>Bacteria</taxon>
        <taxon>Bacillati</taxon>
        <taxon>Actinomycetota</taxon>
        <taxon>Actinomycetes</taxon>
        <taxon>Micrococcales</taxon>
        <taxon>Intrasporangiaceae</taxon>
        <taxon>Aquipuribacter</taxon>
    </lineage>
</organism>
<dbReference type="PANTHER" id="PTHR33303:SF2">
    <property type="entry name" value="COA-BINDING DOMAIN-CONTAINING PROTEIN"/>
    <property type="match status" value="1"/>
</dbReference>
<dbReference type="PANTHER" id="PTHR33303">
    <property type="entry name" value="CYTOPLASMIC PROTEIN-RELATED"/>
    <property type="match status" value="1"/>
</dbReference>
<dbReference type="SUPFAM" id="SSF51735">
    <property type="entry name" value="NAD(P)-binding Rossmann-fold domains"/>
    <property type="match status" value="1"/>
</dbReference>
<reference evidence="3" key="1">
    <citation type="journal article" date="2019" name="Int. J. Syst. Evol. Microbiol.">
        <title>The Global Catalogue of Microorganisms (GCM) 10K type strain sequencing project: providing services to taxonomists for standard genome sequencing and annotation.</title>
        <authorList>
            <consortium name="The Broad Institute Genomics Platform"/>
            <consortium name="The Broad Institute Genome Sequencing Center for Infectious Disease"/>
            <person name="Wu L."/>
            <person name="Ma J."/>
        </authorList>
    </citation>
    <scope>NUCLEOTIDE SEQUENCE [LARGE SCALE GENOMIC DNA]</scope>
    <source>
        <strain evidence="3">CCUG 43114</strain>
    </source>
</reference>